<keyword evidence="3 6" id="KW-0812">Transmembrane</keyword>
<name>A0ABX0VGC3_9HYPH</name>
<feature type="transmembrane region" description="Helical" evidence="6">
    <location>
        <begin position="111"/>
        <end position="130"/>
    </location>
</feature>
<dbReference type="InterPro" id="IPR018076">
    <property type="entry name" value="T2SS_GspF_dom"/>
</dbReference>
<organism evidence="8 9">
    <name type="scientific">Microvirga terricola</name>
    <dbReference type="NCBI Taxonomy" id="2719797"/>
    <lineage>
        <taxon>Bacteria</taxon>
        <taxon>Pseudomonadati</taxon>
        <taxon>Pseudomonadota</taxon>
        <taxon>Alphaproteobacteria</taxon>
        <taxon>Hyphomicrobiales</taxon>
        <taxon>Methylobacteriaceae</taxon>
        <taxon>Microvirga</taxon>
    </lineage>
</organism>
<protein>
    <submittedName>
        <fullName evidence="8">Type II secretion system F family protein</fullName>
    </submittedName>
</protein>
<dbReference type="EMBL" id="JAATJS010000008">
    <property type="protein sequence ID" value="NIX78381.1"/>
    <property type="molecule type" value="Genomic_DNA"/>
</dbReference>
<keyword evidence="4 6" id="KW-1133">Transmembrane helix</keyword>
<comment type="subcellular location">
    <subcellularLocation>
        <location evidence="1">Cell membrane</location>
        <topology evidence="1">Multi-pass membrane protein</topology>
    </subcellularLocation>
</comment>
<gene>
    <name evidence="8" type="ORF">HB375_17445</name>
</gene>
<feature type="transmembrane region" description="Helical" evidence="6">
    <location>
        <begin position="281"/>
        <end position="301"/>
    </location>
</feature>
<evidence type="ECO:0000256" key="5">
    <source>
        <dbReference type="ARBA" id="ARBA00023136"/>
    </source>
</evidence>
<keyword evidence="9" id="KW-1185">Reference proteome</keyword>
<keyword evidence="5 6" id="KW-0472">Membrane</keyword>
<evidence type="ECO:0000256" key="3">
    <source>
        <dbReference type="ARBA" id="ARBA00022692"/>
    </source>
</evidence>
<feature type="domain" description="Type II secretion system protein GspF" evidence="7">
    <location>
        <begin position="174"/>
        <end position="296"/>
    </location>
</feature>
<evidence type="ECO:0000256" key="1">
    <source>
        <dbReference type="ARBA" id="ARBA00004651"/>
    </source>
</evidence>
<keyword evidence="2" id="KW-1003">Cell membrane</keyword>
<reference evidence="8 9" key="1">
    <citation type="submission" date="2020-03" db="EMBL/GenBank/DDBJ databases">
        <title>The genome sequence of Microvirga sp. c23x22.</title>
        <authorList>
            <person name="Zhang X."/>
        </authorList>
    </citation>
    <scope>NUCLEOTIDE SEQUENCE [LARGE SCALE GENOMIC DNA]</scope>
    <source>
        <strain evidence="9">c23x22</strain>
    </source>
</reference>
<dbReference type="RefSeq" id="WP_167674424.1">
    <property type="nucleotide sequence ID" value="NZ_JAATJS010000008.1"/>
</dbReference>
<feature type="transmembrane region" description="Helical" evidence="6">
    <location>
        <begin position="307"/>
        <end position="330"/>
    </location>
</feature>
<dbReference type="Pfam" id="PF00482">
    <property type="entry name" value="T2SSF"/>
    <property type="match status" value="1"/>
</dbReference>
<evidence type="ECO:0000259" key="7">
    <source>
        <dbReference type="Pfam" id="PF00482"/>
    </source>
</evidence>
<dbReference type="PANTHER" id="PTHR35007:SF1">
    <property type="entry name" value="PILUS ASSEMBLY PROTEIN"/>
    <property type="match status" value="1"/>
</dbReference>
<proteinExistence type="predicted"/>
<comment type="caution">
    <text evidence="8">The sequence shown here is derived from an EMBL/GenBank/DDBJ whole genome shotgun (WGS) entry which is preliminary data.</text>
</comment>
<dbReference type="PANTHER" id="PTHR35007">
    <property type="entry name" value="INTEGRAL MEMBRANE PROTEIN-RELATED"/>
    <property type="match status" value="1"/>
</dbReference>
<evidence type="ECO:0000256" key="2">
    <source>
        <dbReference type="ARBA" id="ARBA00022475"/>
    </source>
</evidence>
<dbReference type="InterPro" id="IPR042094">
    <property type="entry name" value="T2SS_GspF_sf"/>
</dbReference>
<feature type="transmembrane region" description="Helical" evidence="6">
    <location>
        <begin position="136"/>
        <end position="154"/>
    </location>
</feature>
<sequence length="340" mass="36461">MPSFAQVGATLSPELISVVAAVLAALCVGGIVVSLLYARTGRRSESGRRLAAVAGWDEPASRASGADEGARKRSIEATLRNLEEQQKAKKGVKPSLAIRMRQAGLNWSKRTYLVVCLVAGVISWLIALVIFGVSPLPALGFGLAGGLLLPHFYVTKKRADRFKAFTAEFPNAVDVIVRGVKAGLPLLDCLRIIAAEAKEPVRSEIRVILDDQTLGVPMDQAVQRLPERIPVAEANFFAIVISLQSRSGGNLSEALGNLSKVLRERKKMASRIRAMSSEAKASAGIIGSLPVVVTCLLYLSAPGYISLLFTTLVGKLVLAACAVWMGFGILMMRKMINFDF</sequence>
<evidence type="ECO:0000256" key="4">
    <source>
        <dbReference type="ARBA" id="ARBA00022989"/>
    </source>
</evidence>
<evidence type="ECO:0000313" key="9">
    <source>
        <dbReference type="Proteomes" id="UP000707352"/>
    </source>
</evidence>
<accession>A0ABX0VGC3</accession>
<dbReference type="Gene3D" id="1.20.81.30">
    <property type="entry name" value="Type II secretion system (T2SS), domain F"/>
    <property type="match status" value="1"/>
</dbReference>
<evidence type="ECO:0000313" key="8">
    <source>
        <dbReference type="EMBL" id="NIX78381.1"/>
    </source>
</evidence>
<evidence type="ECO:0000256" key="6">
    <source>
        <dbReference type="SAM" id="Phobius"/>
    </source>
</evidence>
<feature type="transmembrane region" description="Helical" evidence="6">
    <location>
        <begin position="15"/>
        <end position="38"/>
    </location>
</feature>
<dbReference type="Proteomes" id="UP000707352">
    <property type="component" value="Unassembled WGS sequence"/>
</dbReference>